<sequence>MAAYRQQESKLPEPALADTLHHSSGDGENIEVALHSTKRAIKSRHAQMLVIGGTIGTGLFVGTGQALAIAGPAFLFSAYVVICFLVYGIVTAIVEVGAYLPVTGMSVAYYANRIVSPSLGFALGWLYWYTWGISVAYEITVAAVVISYWPTTVPVAIWITIMLVVIIALNFFPVGIYAEVEFWCASIKVFTIIGLLILSVVLFFGGGPSHTRLGFWYWQDPGATNEYLVGGAGGRFCAFLYTLIYSCFSFNFSPELIIITAGEMKSPRKNLPKAALHFIWRLIMFYALGALAIGVICRSDEPALTNGGKGAAASPWVIAIKNAGIHVLDSIINAVIITSAWSSGNSVLYMSSRSLYSLAIAGNAPEIFSYCNKHGVPVYTVLASSLLSLLAYLNVGIVSSIVFNWFVGIINTAAFISWVCCCIIYFRFKKACATQGISNSDLPYISALQPWAAWIAVVAFGLFGLLNGFPVFFPNRFNASDFLTAYIGILVFLLIYFGHRVSVRKDPWIRTSDSVDLKTGLADILAEEESDAAIETPGSPAKHDRNRWLRRIFILWGWD</sequence>
<comment type="caution">
    <text evidence="8">The sequence shown here is derived from an EMBL/GenBank/DDBJ whole genome shotgun (WGS) entry which is preliminary data.</text>
</comment>
<dbReference type="PANTHER" id="PTHR43341:SF38">
    <property type="entry name" value="PROLINE TRANSPORTER (EUROFUNG)"/>
    <property type="match status" value="1"/>
</dbReference>
<feature type="transmembrane region" description="Helical" evidence="6">
    <location>
        <begin position="227"/>
        <end position="253"/>
    </location>
</feature>
<gene>
    <name evidence="8" type="ORF">Daesc_010357</name>
</gene>
<dbReference type="InterPro" id="IPR004841">
    <property type="entry name" value="AA-permease/SLC12A_dom"/>
</dbReference>
<evidence type="ECO:0000256" key="5">
    <source>
        <dbReference type="ARBA" id="ARBA00023136"/>
    </source>
</evidence>
<dbReference type="Proteomes" id="UP001369815">
    <property type="component" value="Unassembled WGS sequence"/>
</dbReference>
<evidence type="ECO:0000256" key="1">
    <source>
        <dbReference type="ARBA" id="ARBA00004141"/>
    </source>
</evidence>
<feature type="transmembrane region" description="Helical" evidence="6">
    <location>
        <begin position="121"/>
        <end position="149"/>
    </location>
</feature>
<proteinExistence type="predicted"/>
<dbReference type="FunFam" id="1.20.1740.10:FF:000001">
    <property type="entry name" value="Amino acid permease"/>
    <property type="match status" value="1"/>
</dbReference>
<evidence type="ECO:0000313" key="9">
    <source>
        <dbReference type="Proteomes" id="UP001369815"/>
    </source>
</evidence>
<feature type="transmembrane region" description="Helical" evidence="6">
    <location>
        <begin position="479"/>
        <end position="497"/>
    </location>
</feature>
<organism evidence="8 9">
    <name type="scientific">Daldinia eschscholtzii</name>
    <dbReference type="NCBI Taxonomy" id="292717"/>
    <lineage>
        <taxon>Eukaryota</taxon>
        <taxon>Fungi</taxon>
        <taxon>Dikarya</taxon>
        <taxon>Ascomycota</taxon>
        <taxon>Pezizomycotina</taxon>
        <taxon>Sordariomycetes</taxon>
        <taxon>Xylariomycetidae</taxon>
        <taxon>Xylariales</taxon>
        <taxon>Hypoxylaceae</taxon>
        <taxon>Daldinia</taxon>
    </lineage>
</organism>
<dbReference type="PIRSF" id="PIRSF006060">
    <property type="entry name" value="AA_transporter"/>
    <property type="match status" value="1"/>
</dbReference>
<keyword evidence="9" id="KW-1185">Reference proteome</keyword>
<comment type="subcellular location">
    <subcellularLocation>
        <location evidence="1">Membrane</location>
        <topology evidence="1">Multi-pass membrane protein</topology>
    </subcellularLocation>
</comment>
<name>A0AAX6M876_9PEZI</name>
<keyword evidence="2" id="KW-0813">Transport</keyword>
<feature type="transmembrane region" description="Helical" evidence="6">
    <location>
        <begin position="48"/>
        <end position="70"/>
    </location>
</feature>
<dbReference type="PANTHER" id="PTHR43341">
    <property type="entry name" value="AMINO ACID PERMEASE"/>
    <property type="match status" value="1"/>
</dbReference>
<protein>
    <recommendedName>
        <fullName evidence="7">Amino acid permease/ SLC12A domain-containing protein</fullName>
    </recommendedName>
</protein>
<evidence type="ECO:0000313" key="8">
    <source>
        <dbReference type="EMBL" id="KAK6948587.1"/>
    </source>
</evidence>
<feature type="transmembrane region" description="Helical" evidence="6">
    <location>
        <begin position="189"/>
        <end position="207"/>
    </location>
</feature>
<feature type="transmembrane region" description="Helical" evidence="6">
    <location>
        <begin position="376"/>
        <end position="395"/>
    </location>
</feature>
<feature type="transmembrane region" description="Helical" evidence="6">
    <location>
        <begin position="76"/>
        <end position="100"/>
    </location>
</feature>
<feature type="domain" description="Amino acid permease/ SLC12A" evidence="7">
    <location>
        <begin position="45"/>
        <end position="505"/>
    </location>
</feature>
<feature type="transmembrane region" description="Helical" evidence="6">
    <location>
        <begin position="274"/>
        <end position="296"/>
    </location>
</feature>
<dbReference type="AlphaFoldDB" id="A0AAX6M876"/>
<dbReference type="GO" id="GO:0016020">
    <property type="term" value="C:membrane"/>
    <property type="evidence" value="ECO:0007669"/>
    <property type="project" value="UniProtKB-SubCell"/>
</dbReference>
<feature type="transmembrane region" description="Helical" evidence="6">
    <location>
        <begin position="451"/>
        <end position="473"/>
    </location>
</feature>
<evidence type="ECO:0000256" key="2">
    <source>
        <dbReference type="ARBA" id="ARBA00022448"/>
    </source>
</evidence>
<dbReference type="EMBL" id="JBANMG010000010">
    <property type="protein sequence ID" value="KAK6948587.1"/>
    <property type="molecule type" value="Genomic_DNA"/>
</dbReference>
<accession>A0AAX6M876</accession>
<evidence type="ECO:0000256" key="4">
    <source>
        <dbReference type="ARBA" id="ARBA00022989"/>
    </source>
</evidence>
<keyword evidence="5 6" id="KW-0472">Membrane</keyword>
<dbReference type="Pfam" id="PF00324">
    <property type="entry name" value="AA_permease"/>
    <property type="match status" value="1"/>
</dbReference>
<evidence type="ECO:0000256" key="3">
    <source>
        <dbReference type="ARBA" id="ARBA00022692"/>
    </source>
</evidence>
<reference evidence="8 9" key="1">
    <citation type="journal article" date="2024" name="Front Chem Biol">
        <title>Unveiling the potential of Daldinia eschscholtzii MFLUCC 19-0629 through bioactivity and bioinformatics studies for enhanced sustainable agriculture production.</title>
        <authorList>
            <person name="Brooks S."/>
            <person name="Weaver J.A."/>
            <person name="Klomchit A."/>
            <person name="Alharthi S.A."/>
            <person name="Onlamun T."/>
            <person name="Nurani R."/>
            <person name="Vong T.K."/>
            <person name="Alberti F."/>
            <person name="Greco C."/>
        </authorList>
    </citation>
    <scope>NUCLEOTIDE SEQUENCE [LARGE SCALE GENOMIC DNA]</scope>
    <source>
        <strain evidence="8">MFLUCC 19-0629</strain>
    </source>
</reference>
<keyword evidence="4 6" id="KW-1133">Transmembrane helix</keyword>
<dbReference type="GO" id="GO:0015171">
    <property type="term" value="F:amino acid transmembrane transporter activity"/>
    <property type="evidence" value="ECO:0007669"/>
    <property type="project" value="TreeGrafter"/>
</dbReference>
<feature type="transmembrane region" description="Helical" evidence="6">
    <location>
        <begin position="401"/>
        <end position="426"/>
    </location>
</feature>
<dbReference type="Gene3D" id="1.20.1740.10">
    <property type="entry name" value="Amino acid/polyamine transporter I"/>
    <property type="match status" value="1"/>
</dbReference>
<dbReference type="InterPro" id="IPR050524">
    <property type="entry name" value="APC_YAT"/>
</dbReference>
<evidence type="ECO:0000259" key="7">
    <source>
        <dbReference type="Pfam" id="PF00324"/>
    </source>
</evidence>
<feature type="transmembrane region" description="Helical" evidence="6">
    <location>
        <begin position="155"/>
        <end position="177"/>
    </location>
</feature>
<keyword evidence="3 6" id="KW-0812">Transmembrane</keyword>
<evidence type="ECO:0000256" key="6">
    <source>
        <dbReference type="SAM" id="Phobius"/>
    </source>
</evidence>